<accession>A0A4Y8UNP1</accession>
<evidence type="ECO:0000313" key="2">
    <source>
        <dbReference type="EMBL" id="TFH69249.1"/>
    </source>
</evidence>
<dbReference type="OrthoDB" id="1163083at2"/>
<gene>
    <name evidence="2" type="ORF">E3W66_04855</name>
</gene>
<dbReference type="EMBL" id="SPIA01000001">
    <property type="protein sequence ID" value="TFH69249.1"/>
    <property type="molecule type" value="Genomic_DNA"/>
</dbReference>
<dbReference type="Proteomes" id="UP000298133">
    <property type="component" value="Unassembled WGS sequence"/>
</dbReference>
<reference evidence="2 3" key="1">
    <citation type="submission" date="2019-03" db="EMBL/GenBank/DDBJ databases">
        <title>Draft genome of Gammaproteobacteria bacterium LSUCC0057, a member of the SAR92 clade.</title>
        <authorList>
            <person name="Lanclos V.C."/>
            <person name="Doiron C."/>
            <person name="Henson M.W."/>
            <person name="Thrash J.C."/>
        </authorList>
    </citation>
    <scope>NUCLEOTIDE SEQUENCE [LARGE SCALE GENOMIC DNA]</scope>
    <source>
        <strain evidence="2 3">LSUCC0057</strain>
    </source>
</reference>
<dbReference type="Pfam" id="PF12680">
    <property type="entry name" value="SnoaL_2"/>
    <property type="match status" value="1"/>
</dbReference>
<dbReference type="InterPro" id="IPR037401">
    <property type="entry name" value="SnoaL-like"/>
</dbReference>
<evidence type="ECO:0000259" key="1">
    <source>
        <dbReference type="Pfam" id="PF12680"/>
    </source>
</evidence>
<protein>
    <submittedName>
        <fullName evidence="2">Nuclear transport factor 2 family protein</fullName>
    </submittedName>
</protein>
<dbReference type="SUPFAM" id="SSF54427">
    <property type="entry name" value="NTF2-like"/>
    <property type="match status" value="1"/>
</dbReference>
<name>A0A4Y8UNP1_9GAMM</name>
<comment type="caution">
    <text evidence="2">The sequence shown here is derived from an EMBL/GenBank/DDBJ whole genome shotgun (WGS) entry which is preliminary data.</text>
</comment>
<evidence type="ECO:0000313" key="3">
    <source>
        <dbReference type="Proteomes" id="UP000298133"/>
    </source>
</evidence>
<keyword evidence="3" id="KW-1185">Reference proteome</keyword>
<dbReference type="AlphaFoldDB" id="A0A4Y8UNP1"/>
<dbReference type="InterPro" id="IPR032710">
    <property type="entry name" value="NTF2-like_dom_sf"/>
</dbReference>
<organism evidence="2 3">
    <name type="scientific">Gammaproteobacteria bacterium LSUCC0057</name>
    <dbReference type="NCBI Taxonomy" id="2559237"/>
    <lineage>
        <taxon>Bacteria</taxon>
        <taxon>Pseudomonadati</taxon>
        <taxon>Pseudomonadota</taxon>
        <taxon>Gammaproteobacteria</taxon>
        <taxon>Cellvibrionales</taxon>
        <taxon>Porticoccaceae</taxon>
        <taxon>SAR92 clade</taxon>
    </lineage>
</organism>
<sequence>MTTALQQWHQLVSEQNPAGLQTLLADEVVFYSPVVHTPQRGKAIAMKYLSTAFGVLFNGSFRYVGEIVGAQQAMLEFELVMDGVAVNGIDLISWNDSGQITEFKVMLRPRKGLEAVAIAMREALQASG</sequence>
<proteinExistence type="predicted"/>
<dbReference type="Gene3D" id="3.10.450.50">
    <property type="match status" value="1"/>
</dbReference>
<feature type="domain" description="SnoaL-like" evidence="1">
    <location>
        <begin position="6"/>
        <end position="102"/>
    </location>
</feature>